<comment type="caution">
    <text evidence="1">The sequence shown here is derived from an EMBL/GenBank/DDBJ whole genome shotgun (WGS) entry which is preliminary data.</text>
</comment>
<proteinExistence type="predicted"/>
<protein>
    <submittedName>
        <fullName evidence="1">Uncharacterized protein DUF4160</fullName>
    </submittedName>
</protein>
<dbReference type="InterPro" id="IPR025427">
    <property type="entry name" value="DUF4160"/>
</dbReference>
<name>A0A327WI12_LARAB</name>
<gene>
    <name evidence="1" type="ORF">LX87_05533</name>
</gene>
<keyword evidence="2" id="KW-1185">Reference proteome</keyword>
<organism evidence="1 2">
    <name type="scientific">Larkinella arboricola</name>
    <dbReference type="NCBI Taxonomy" id="643671"/>
    <lineage>
        <taxon>Bacteria</taxon>
        <taxon>Pseudomonadati</taxon>
        <taxon>Bacteroidota</taxon>
        <taxon>Cytophagia</taxon>
        <taxon>Cytophagales</taxon>
        <taxon>Spirosomataceae</taxon>
        <taxon>Larkinella</taxon>
    </lineage>
</organism>
<dbReference type="Proteomes" id="UP000248790">
    <property type="component" value="Unassembled WGS sequence"/>
</dbReference>
<dbReference type="EMBL" id="QLMC01000015">
    <property type="protein sequence ID" value="RAJ90054.1"/>
    <property type="molecule type" value="Genomic_DNA"/>
</dbReference>
<evidence type="ECO:0000313" key="2">
    <source>
        <dbReference type="Proteomes" id="UP000248790"/>
    </source>
</evidence>
<dbReference type="AlphaFoldDB" id="A0A327WI12"/>
<accession>A0A327WI12</accession>
<sequence length="82" mass="9569">MPVFDIFDGITISIFSNDHLPPHCHVQYAEWEALIDIRKVTVYAGSLPRTQLRKALAYIQIAKNQEELLEAFYQLNPRIKRL</sequence>
<reference evidence="1 2" key="1">
    <citation type="submission" date="2018-06" db="EMBL/GenBank/DDBJ databases">
        <title>Genomic Encyclopedia of Archaeal and Bacterial Type Strains, Phase II (KMG-II): from individual species to whole genera.</title>
        <authorList>
            <person name="Goeker M."/>
        </authorList>
    </citation>
    <scope>NUCLEOTIDE SEQUENCE [LARGE SCALE GENOMIC DNA]</scope>
    <source>
        <strain evidence="1 2">DSM 21851</strain>
    </source>
</reference>
<evidence type="ECO:0000313" key="1">
    <source>
        <dbReference type="EMBL" id="RAJ90054.1"/>
    </source>
</evidence>
<dbReference type="Pfam" id="PF13711">
    <property type="entry name" value="DUF4160"/>
    <property type="match status" value="1"/>
</dbReference>